<keyword evidence="3 5" id="KW-0808">Transferase</keyword>
<dbReference type="Proteomes" id="UP000251835">
    <property type="component" value="Unassembled WGS sequence"/>
</dbReference>
<dbReference type="NCBIfam" id="TIGR00460">
    <property type="entry name" value="fmt"/>
    <property type="match status" value="1"/>
</dbReference>
<dbReference type="InterPro" id="IPR044135">
    <property type="entry name" value="Met-tRNA-FMT_C"/>
</dbReference>
<dbReference type="SUPFAM" id="SSF53328">
    <property type="entry name" value="Formyltransferase"/>
    <property type="match status" value="1"/>
</dbReference>
<dbReference type="PANTHER" id="PTHR11138:SF5">
    <property type="entry name" value="METHIONYL-TRNA FORMYLTRANSFERASE, MITOCHONDRIAL"/>
    <property type="match status" value="1"/>
</dbReference>
<proteinExistence type="inferred from homology"/>
<dbReference type="PANTHER" id="PTHR11138">
    <property type="entry name" value="METHIONYL-TRNA FORMYLTRANSFERASE"/>
    <property type="match status" value="1"/>
</dbReference>
<dbReference type="OrthoDB" id="9802815at2"/>
<dbReference type="GO" id="GO:0005829">
    <property type="term" value="C:cytosol"/>
    <property type="evidence" value="ECO:0007669"/>
    <property type="project" value="TreeGrafter"/>
</dbReference>
<evidence type="ECO:0000256" key="2">
    <source>
        <dbReference type="ARBA" id="ARBA00012261"/>
    </source>
</evidence>
<dbReference type="GO" id="GO:0004479">
    <property type="term" value="F:methionyl-tRNA formyltransferase activity"/>
    <property type="evidence" value="ECO:0007669"/>
    <property type="project" value="UniProtKB-UniRule"/>
</dbReference>
<dbReference type="SUPFAM" id="SSF50486">
    <property type="entry name" value="FMT C-terminal domain-like"/>
    <property type="match status" value="1"/>
</dbReference>
<evidence type="ECO:0000256" key="1">
    <source>
        <dbReference type="ARBA" id="ARBA00010699"/>
    </source>
</evidence>
<dbReference type="AlphaFoldDB" id="A0A7L4URP3"/>
<dbReference type="Gene3D" id="3.40.50.12230">
    <property type="match status" value="1"/>
</dbReference>
<comment type="function">
    <text evidence="5">Attaches a formyl group to the free amino group of methionyl-tRNA(fMet). The formyl group appears to play a dual role in the initiator identity of N-formylmethionyl-tRNA by promoting its recognition by IF2 and preventing the misappropriation of this tRNA by the elongation apparatus.</text>
</comment>
<evidence type="ECO:0000256" key="3">
    <source>
        <dbReference type="ARBA" id="ARBA00022679"/>
    </source>
</evidence>
<gene>
    <name evidence="5" type="primary">fmt</name>
    <name evidence="8" type="ORF">C7377_0475</name>
</gene>
<evidence type="ECO:0000256" key="5">
    <source>
        <dbReference type="HAMAP-Rule" id="MF_00182"/>
    </source>
</evidence>
<reference evidence="8 9" key="1">
    <citation type="submission" date="2018-05" db="EMBL/GenBank/DDBJ databases">
        <title>Genomic Encyclopedia of Type Strains, Phase IV (KMG-IV): sequencing the most valuable type-strain genomes for metagenomic binning, comparative biology and taxonomic classification.</title>
        <authorList>
            <person name="Goeker M."/>
        </authorList>
    </citation>
    <scope>NUCLEOTIDE SEQUENCE [LARGE SCALE GENOMIC DNA]</scope>
    <source>
        <strain evidence="8 9">DSM 28579</strain>
    </source>
</reference>
<dbReference type="InterPro" id="IPR005794">
    <property type="entry name" value="Fmt"/>
</dbReference>
<accession>A0A7L4URP3</accession>
<evidence type="ECO:0000313" key="9">
    <source>
        <dbReference type="Proteomes" id="UP000251835"/>
    </source>
</evidence>
<dbReference type="InterPro" id="IPR036477">
    <property type="entry name" value="Formyl_transf_N_sf"/>
</dbReference>
<feature type="binding site" evidence="5">
    <location>
        <begin position="112"/>
        <end position="115"/>
    </location>
    <ligand>
        <name>(6S)-5,6,7,8-tetrahydrofolate</name>
        <dbReference type="ChEBI" id="CHEBI:57453"/>
    </ligand>
</feature>
<dbReference type="InterPro" id="IPR011034">
    <property type="entry name" value="Formyl_transferase-like_C_sf"/>
</dbReference>
<comment type="caution">
    <text evidence="8">The sequence shown here is derived from an EMBL/GenBank/DDBJ whole genome shotgun (WGS) entry which is preliminary data.</text>
</comment>
<name>A0A7L4URP3_BALHA</name>
<feature type="domain" description="Formyl transferase C-terminal" evidence="7">
    <location>
        <begin position="207"/>
        <end position="308"/>
    </location>
</feature>
<dbReference type="HAMAP" id="MF_00182">
    <property type="entry name" value="Formyl_trans"/>
    <property type="match status" value="1"/>
</dbReference>
<dbReference type="EMBL" id="QENZ01000003">
    <property type="protein sequence ID" value="PVX52172.1"/>
    <property type="molecule type" value="Genomic_DNA"/>
</dbReference>
<comment type="similarity">
    <text evidence="1 5">Belongs to the Fmt family.</text>
</comment>
<dbReference type="CDD" id="cd08646">
    <property type="entry name" value="FMT_core_Met-tRNA-FMT_N"/>
    <property type="match status" value="1"/>
</dbReference>
<dbReference type="CDD" id="cd08704">
    <property type="entry name" value="Met_tRNA_FMT_C"/>
    <property type="match status" value="1"/>
</dbReference>
<comment type="catalytic activity">
    <reaction evidence="5">
        <text>L-methionyl-tRNA(fMet) + (6R)-10-formyltetrahydrofolate = N-formyl-L-methionyl-tRNA(fMet) + (6S)-5,6,7,8-tetrahydrofolate + H(+)</text>
        <dbReference type="Rhea" id="RHEA:24380"/>
        <dbReference type="Rhea" id="RHEA-COMP:9952"/>
        <dbReference type="Rhea" id="RHEA-COMP:9953"/>
        <dbReference type="ChEBI" id="CHEBI:15378"/>
        <dbReference type="ChEBI" id="CHEBI:57453"/>
        <dbReference type="ChEBI" id="CHEBI:78530"/>
        <dbReference type="ChEBI" id="CHEBI:78844"/>
        <dbReference type="ChEBI" id="CHEBI:195366"/>
        <dbReference type="EC" id="2.1.2.9"/>
    </reaction>
</comment>
<dbReference type="Pfam" id="PF00551">
    <property type="entry name" value="Formyl_trans_N"/>
    <property type="match status" value="1"/>
</dbReference>
<dbReference type="EC" id="2.1.2.9" evidence="2 5"/>
<keyword evidence="9" id="KW-1185">Reference proteome</keyword>
<dbReference type="InterPro" id="IPR041711">
    <property type="entry name" value="Met-tRNA-FMT_N"/>
</dbReference>
<dbReference type="Pfam" id="PF02911">
    <property type="entry name" value="Formyl_trans_C"/>
    <property type="match status" value="1"/>
</dbReference>
<evidence type="ECO:0000259" key="6">
    <source>
        <dbReference type="Pfam" id="PF00551"/>
    </source>
</evidence>
<feature type="domain" description="Formyl transferase N-terminal" evidence="6">
    <location>
        <begin position="6"/>
        <end position="183"/>
    </location>
</feature>
<evidence type="ECO:0000313" key="8">
    <source>
        <dbReference type="EMBL" id="PVX52172.1"/>
    </source>
</evidence>
<keyword evidence="4 5" id="KW-0648">Protein biosynthesis</keyword>
<dbReference type="RefSeq" id="WP_116495720.1">
    <property type="nucleotide sequence ID" value="NZ_QENZ01000003.1"/>
</dbReference>
<dbReference type="InterPro" id="IPR005793">
    <property type="entry name" value="Formyl_trans_C"/>
</dbReference>
<evidence type="ECO:0000256" key="4">
    <source>
        <dbReference type="ARBA" id="ARBA00022917"/>
    </source>
</evidence>
<evidence type="ECO:0000259" key="7">
    <source>
        <dbReference type="Pfam" id="PF02911"/>
    </source>
</evidence>
<dbReference type="InterPro" id="IPR002376">
    <property type="entry name" value="Formyl_transf_N"/>
</dbReference>
<organism evidence="8 9">
    <name type="scientific">Balneicella halophila</name>
    <dbReference type="NCBI Taxonomy" id="1537566"/>
    <lineage>
        <taxon>Bacteria</taxon>
        <taxon>Pseudomonadati</taxon>
        <taxon>Bacteroidota</taxon>
        <taxon>Bacteroidia</taxon>
        <taxon>Bacteroidales</taxon>
        <taxon>Balneicellaceae</taxon>
        <taxon>Balneicella</taxon>
    </lineage>
</organism>
<sequence>MKEQLRIVYMGTPDFAVAPLVKLLNAGCNIVGVVTNLDKPAGRGQRIVSSPVKQFAEKKGLPILQPHKFRDEQFLRDLRAWNADLQIVVAFKMLPEVVWSMPTFGTVNLHASLLPQYRGAAPINHAIINGEKTTGVTTFLLQKEIDTGNILLQKEVAIDVDETAGTLHDKLMDAGSDLLVETVDLITSGKYEAKPQPKVTNLKTAPKIFKEDCRIDWDVEGQFISNFIRGLSPYPGAWTTLNSDNKTVNLKIYECKFESAVHQHGVGDVVSDGKTNMKVAVKGGFIAILKLQQAGKKALDIEAFLRGFKLSNNAVLA</sequence>
<protein>
    <recommendedName>
        <fullName evidence="2 5">Methionyl-tRNA formyltransferase</fullName>
        <ecNumber evidence="2 5">2.1.2.9</ecNumber>
    </recommendedName>
</protein>